<feature type="transmembrane region" description="Helical" evidence="7">
    <location>
        <begin position="9"/>
        <end position="30"/>
    </location>
</feature>
<keyword evidence="5 7" id="KW-1133">Transmembrane helix</keyword>
<gene>
    <name evidence="9" type="ORF">SAMN05444398_104272</name>
</gene>
<evidence type="ECO:0000256" key="2">
    <source>
        <dbReference type="ARBA" id="ARBA00022448"/>
    </source>
</evidence>
<dbReference type="InterPro" id="IPR000515">
    <property type="entry name" value="MetI-like"/>
</dbReference>
<feature type="transmembrane region" description="Helical" evidence="7">
    <location>
        <begin position="150"/>
        <end position="171"/>
    </location>
</feature>
<evidence type="ECO:0000256" key="7">
    <source>
        <dbReference type="RuleBase" id="RU363032"/>
    </source>
</evidence>
<comment type="subcellular location">
    <subcellularLocation>
        <location evidence="1 7">Cell membrane</location>
        <topology evidence="1 7">Multi-pass membrane protein</topology>
    </subcellularLocation>
</comment>
<keyword evidence="10" id="KW-1185">Reference proteome</keyword>
<dbReference type="AlphaFoldDB" id="A0A1M7CJZ6"/>
<feature type="domain" description="ABC transmembrane type-1" evidence="8">
    <location>
        <begin position="115"/>
        <end position="306"/>
    </location>
</feature>
<dbReference type="Proteomes" id="UP000183974">
    <property type="component" value="Unassembled WGS sequence"/>
</dbReference>
<dbReference type="PANTHER" id="PTHR43744:SF12">
    <property type="entry name" value="ABC TRANSPORTER PERMEASE PROTEIN MG189-RELATED"/>
    <property type="match status" value="1"/>
</dbReference>
<organism evidence="9 10">
    <name type="scientific">Roseovarius pacificus</name>
    <dbReference type="NCBI Taxonomy" id="337701"/>
    <lineage>
        <taxon>Bacteria</taxon>
        <taxon>Pseudomonadati</taxon>
        <taxon>Pseudomonadota</taxon>
        <taxon>Alphaproteobacteria</taxon>
        <taxon>Rhodobacterales</taxon>
        <taxon>Roseobacteraceae</taxon>
        <taxon>Roseovarius</taxon>
    </lineage>
</organism>
<protein>
    <submittedName>
        <fullName evidence="9">Carbohydrate ABC transporter membrane protein 2, CUT1 family</fullName>
    </submittedName>
</protein>
<feature type="transmembrane region" description="Helical" evidence="7">
    <location>
        <begin position="183"/>
        <end position="204"/>
    </location>
</feature>
<evidence type="ECO:0000256" key="3">
    <source>
        <dbReference type="ARBA" id="ARBA00022475"/>
    </source>
</evidence>
<keyword evidence="3" id="KW-1003">Cell membrane</keyword>
<dbReference type="OrthoDB" id="9815445at2"/>
<feature type="transmembrane region" description="Helical" evidence="7">
    <location>
        <begin position="285"/>
        <end position="306"/>
    </location>
</feature>
<dbReference type="GO" id="GO:0005886">
    <property type="term" value="C:plasma membrane"/>
    <property type="evidence" value="ECO:0007669"/>
    <property type="project" value="UniProtKB-SubCell"/>
</dbReference>
<dbReference type="PROSITE" id="PS50928">
    <property type="entry name" value="ABC_TM1"/>
    <property type="match status" value="1"/>
</dbReference>
<dbReference type="EMBL" id="FRBR01000004">
    <property type="protein sequence ID" value="SHL67602.1"/>
    <property type="molecule type" value="Genomic_DNA"/>
</dbReference>
<keyword evidence="6 7" id="KW-0472">Membrane</keyword>
<dbReference type="Gene3D" id="1.10.3720.10">
    <property type="entry name" value="MetI-like"/>
    <property type="match status" value="1"/>
</dbReference>
<evidence type="ECO:0000256" key="1">
    <source>
        <dbReference type="ARBA" id="ARBA00004651"/>
    </source>
</evidence>
<comment type="similarity">
    <text evidence="7">Belongs to the binding-protein-dependent transport system permease family.</text>
</comment>
<keyword evidence="2 7" id="KW-0813">Transport</keyword>
<evidence type="ECO:0000259" key="8">
    <source>
        <dbReference type="PROSITE" id="PS50928"/>
    </source>
</evidence>
<keyword evidence="4 7" id="KW-0812">Transmembrane</keyword>
<dbReference type="PANTHER" id="PTHR43744">
    <property type="entry name" value="ABC TRANSPORTER PERMEASE PROTEIN MG189-RELATED-RELATED"/>
    <property type="match status" value="1"/>
</dbReference>
<evidence type="ECO:0000313" key="10">
    <source>
        <dbReference type="Proteomes" id="UP000183974"/>
    </source>
</evidence>
<evidence type="ECO:0000256" key="6">
    <source>
        <dbReference type="ARBA" id="ARBA00023136"/>
    </source>
</evidence>
<name>A0A1M7CJZ6_9RHOB</name>
<dbReference type="STRING" id="337701.SAMN05444398_104272"/>
<evidence type="ECO:0000256" key="5">
    <source>
        <dbReference type="ARBA" id="ARBA00022989"/>
    </source>
</evidence>
<evidence type="ECO:0000313" key="9">
    <source>
        <dbReference type="EMBL" id="SHL67602.1"/>
    </source>
</evidence>
<feature type="transmembrane region" description="Helical" evidence="7">
    <location>
        <begin position="114"/>
        <end position="138"/>
    </location>
</feature>
<dbReference type="RefSeq" id="WP_073034627.1">
    <property type="nucleotide sequence ID" value="NZ_BMLR01000004.1"/>
</dbReference>
<dbReference type="CDD" id="cd06261">
    <property type="entry name" value="TM_PBP2"/>
    <property type="match status" value="1"/>
</dbReference>
<proteinExistence type="inferred from homology"/>
<evidence type="ECO:0000256" key="4">
    <source>
        <dbReference type="ARBA" id="ARBA00022692"/>
    </source>
</evidence>
<reference evidence="9 10" key="1">
    <citation type="submission" date="2016-11" db="EMBL/GenBank/DDBJ databases">
        <authorList>
            <person name="Jaros S."/>
            <person name="Januszkiewicz K."/>
            <person name="Wedrychowicz H."/>
        </authorList>
    </citation>
    <scope>NUCLEOTIDE SEQUENCE [LARGE SCALE GENOMIC DNA]</scope>
    <source>
        <strain evidence="9 10">DSM 29589</strain>
    </source>
</reference>
<dbReference type="InterPro" id="IPR035906">
    <property type="entry name" value="MetI-like_sf"/>
</dbReference>
<sequence>MTRDWWKHLILILGVIIVIAPFYMMVSYSFKSPGEIDRGEGGFFGRQELMVDEHCVKLRDPSRDEIAAAAPRFPGQSDRDIRDQLMAEAEADCAMRPVVFNYTKAFTEAPLLRYLLNGVIVTASIFLLQVVVALPAAYALAKLRFWGREAVFGLVLFCLLIPVHAIALPLYILLAKIGLTNTYAALVVPWSISVFGIFLMRQFFMTVPDDLIDAARMDGMGEFAIVWRVMLPTAIPALLAFAIFSVVAHWNDYFWPRIVVTGNRDLFTPPLGLREFKGGGDGSDFGPMMATATVIVTPLIVAFLLAQKRFIEGITLNGMK</sequence>
<accession>A0A1M7CJZ6</accession>
<dbReference type="SUPFAM" id="SSF161098">
    <property type="entry name" value="MetI-like"/>
    <property type="match status" value="1"/>
</dbReference>
<dbReference type="GO" id="GO:0055085">
    <property type="term" value="P:transmembrane transport"/>
    <property type="evidence" value="ECO:0007669"/>
    <property type="project" value="InterPro"/>
</dbReference>
<feature type="transmembrane region" description="Helical" evidence="7">
    <location>
        <begin position="225"/>
        <end position="250"/>
    </location>
</feature>
<dbReference type="Pfam" id="PF00528">
    <property type="entry name" value="BPD_transp_1"/>
    <property type="match status" value="1"/>
</dbReference>